<dbReference type="AlphaFoldDB" id="A0A4P7LKN7"/>
<dbReference type="RefSeq" id="WP_135707293.1">
    <property type="nucleotide sequence ID" value="NZ_CP038638.1"/>
</dbReference>
<evidence type="ECO:0000313" key="2">
    <source>
        <dbReference type="Proteomes" id="UP000295294"/>
    </source>
</evidence>
<dbReference type="Proteomes" id="UP000295294">
    <property type="component" value="Plasmid unnamed3"/>
</dbReference>
<name>A0A4P7LKN7_9BURK</name>
<evidence type="ECO:0000313" key="1">
    <source>
        <dbReference type="EMBL" id="QBY56128.1"/>
    </source>
</evidence>
<proteinExistence type="predicted"/>
<dbReference type="OrthoDB" id="9155591at2"/>
<keyword evidence="1" id="KW-0614">Plasmid</keyword>
<reference evidence="1 2" key="1">
    <citation type="submission" date="2019-03" db="EMBL/GenBank/DDBJ databases">
        <title>Efficiently degradation of phenoxyalkanoic acid herbicides by Cupriavidus oxalaticus strain X32.</title>
        <authorList>
            <person name="Sheng X."/>
        </authorList>
    </citation>
    <scope>NUCLEOTIDE SEQUENCE [LARGE SCALE GENOMIC DNA]</scope>
    <source>
        <strain evidence="1 2">X32</strain>
        <plasmid evidence="1 2">unnamed3</plasmid>
    </source>
</reference>
<organism evidence="1 2">
    <name type="scientific">Cupriavidus oxalaticus</name>
    <dbReference type="NCBI Taxonomy" id="96344"/>
    <lineage>
        <taxon>Bacteria</taxon>
        <taxon>Pseudomonadati</taxon>
        <taxon>Pseudomonadota</taxon>
        <taxon>Betaproteobacteria</taxon>
        <taxon>Burkholderiales</taxon>
        <taxon>Burkholderiaceae</taxon>
        <taxon>Cupriavidus</taxon>
    </lineage>
</organism>
<dbReference type="EMBL" id="CP038638">
    <property type="protein sequence ID" value="QBY56128.1"/>
    <property type="molecule type" value="Genomic_DNA"/>
</dbReference>
<geneLocation type="plasmid" evidence="1">
    <name>unnamed3</name>
</geneLocation>
<protein>
    <submittedName>
        <fullName evidence="1">Uncharacterized protein</fullName>
    </submittedName>
</protein>
<accession>A0A4P7LKN7</accession>
<sequence>MTYQTDLLLVPSAPILDVARYASWPFPGLTARETAQSVLAQSAEYKQAIAATILSGPAWTTESEVRAAIPQDWKDALGRFFHASLCQREGEQHGIDVKHVSHDGGGFHIGYRARPTA</sequence>
<gene>
    <name evidence="1" type="ORF">E0W60_34280</name>
</gene>
<dbReference type="KEGG" id="cox:E0W60_34280"/>